<evidence type="ECO:0000313" key="2">
    <source>
        <dbReference type="EMBL" id="TCL49662.1"/>
    </source>
</evidence>
<dbReference type="OrthoDB" id="56768at2"/>
<dbReference type="AlphaFoldDB" id="A0A4R1QDN9"/>
<protein>
    <submittedName>
        <fullName evidence="2">Helix-turn-helix protein</fullName>
    </submittedName>
</protein>
<comment type="caution">
    <text evidence="2">The sequence shown here is derived from an EMBL/GenBank/DDBJ whole genome shotgun (WGS) entry which is preliminary data.</text>
</comment>
<evidence type="ECO:0000313" key="3">
    <source>
        <dbReference type="Proteomes" id="UP000295658"/>
    </source>
</evidence>
<feature type="domain" description="Transposase putative helix-turn-helix" evidence="1">
    <location>
        <begin position="56"/>
        <end position="97"/>
    </location>
</feature>
<keyword evidence="3" id="KW-1185">Reference proteome</keyword>
<organism evidence="2 3">
    <name type="scientific">Thermolongibacillus altinsuensis</name>
    <dbReference type="NCBI Taxonomy" id="575256"/>
    <lineage>
        <taxon>Bacteria</taxon>
        <taxon>Bacillati</taxon>
        <taxon>Bacillota</taxon>
        <taxon>Bacilli</taxon>
        <taxon>Bacillales</taxon>
        <taxon>Anoxybacillaceae</taxon>
        <taxon>Thermolongibacillus</taxon>
    </lineage>
</organism>
<proteinExistence type="predicted"/>
<dbReference type="EMBL" id="SLUL01000006">
    <property type="protein sequence ID" value="TCL49662.1"/>
    <property type="molecule type" value="Genomic_DNA"/>
</dbReference>
<dbReference type="Pfam" id="PF12323">
    <property type="entry name" value="HTH_OrfB_IS605"/>
    <property type="match status" value="1"/>
</dbReference>
<sequence>MGQMKASIALSPFRECLDQPFFTLTHTICNKIKSILILRKRFGSISKTRKRESENMRRTYQFKLEPTAEQVEKIEQTLHLCRWLYNSMLEQRKLAYKLWRISFTFYTQKKELPKVKEEIPEFKEVYSQVLQDVCQRLDQTFQAFFRRLKKGEKAGDPRFQGKNRYDSFTYPQSGFKLEGKYLTLSKIGTIRMKLHRQMDGKIKTCTIKRKNGRNLLCSISRR</sequence>
<reference evidence="2 3" key="1">
    <citation type="submission" date="2019-03" db="EMBL/GenBank/DDBJ databases">
        <title>Genomic Encyclopedia of Type Strains, Phase IV (KMG-IV): sequencing the most valuable type-strain genomes for metagenomic binning, comparative biology and taxonomic classification.</title>
        <authorList>
            <person name="Goeker M."/>
        </authorList>
    </citation>
    <scope>NUCLEOTIDE SEQUENCE [LARGE SCALE GENOMIC DNA]</scope>
    <source>
        <strain evidence="2 3">DSM 24979</strain>
    </source>
</reference>
<gene>
    <name evidence="2" type="ORF">EDD69_10613</name>
</gene>
<dbReference type="Proteomes" id="UP000295658">
    <property type="component" value="Unassembled WGS sequence"/>
</dbReference>
<dbReference type="InterPro" id="IPR021027">
    <property type="entry name" value="Transposase_put_HTH"/>
</dbReference>
<evidence type="ECO:0000259" key="1">
    <source>
        <dbReference type="Pfam" id="PF12323"/>
    </source>
</evidence>
<accession>A0A4R1QDN9</accession>
<name>A0A4R1QDN9_9BACL</name>